<dbReference type="RefSeq" id="WP_007067068.1">
    <property type="nucleotide sequence ID" value="NZ_DS022272.1"/>
</dbReference>
<dbReference type="STRING" id="217511.GCA_001463845_00689"/>
<dbReference type="PANTHER" id="PTHR44757">
    <property type="entry name" value="DIGUANYLATE CYCLASE DGCP"/>
    <property type="match status" value="1"/>
</dbReference>
<feature type="transmembrane region" description="Helical" evidence="2">
    <location>
        <begin position="214"/>
        <end position="234"/>
    </location>
</feature>
<dbReference type="Gene3D" id="3.20.20.450">
    <property type="entry name" value="EAL domain"/>
    <property type="match status" value="1"/>
</dbReference>
<feature type="transmembrane region" description="Helical" evidence="2">
    <location>
        <begin position="83"/>
        <end position="101"/>
    </location>
</feature>
<dbReference type="Proteomes" id="UP000004310">
    <property type="component" value="Unassembled WGS sequence"/>
</dbReference>
<dbReference type="Pfam" id="PF00990">
    <property type="entry name" value="GGDEF"/>
    <property type="match status" value="1"/>
</dbReference>
<evidence type="ECO:0000259" key="5">
    <source>
        <dbReference type="PROSITE" id="PS50924"/>
    </source>
</evidence>
<proteinExistence type="predicted"/>
<dbReference type="InterPro" id="IPR052155">
    <property type="entry name" value="Biofilm_reg_signaling"/>
</dbReference>
<protein>
    <submittedName>
        <fullName evidence="6">GGDEF family protein</fullName>
    </submittedName>
</protein>
<dbReference type="InterPro" id="IPR043128">
    <property type="entry name" value="Rev_trsase/Diguanyl_cyclase"/>
</dbReference>
<dbReference type="FunFam" id="3.30.70.270:FF:000001">
    <property type="entry name" value="Diguanylate cyclase domain protein"/>
    <property type="match status" value="1"/>
</dbReference>
<gene>
    <name evidence="6" type="ORF">FP2506_09631</name>
</gene>
<comment type="catalytic activity">
    <reaction evidence="1">
        <text>3',3'-c-di-GMP + H2O = 5'-phosphoguanylyl(3'-&gt;5')guanosine + H(+)</text>
        <dbReference type="Rhea" id="RHEA:24902"/>
        <dbReference type="ChEBI" id="CHEBI:15377"/>
        <dbReference type="ChEBI" id="CHEBI:15378"/>
        <dbReference type="ChEBI" id="CHEBI:58754"/>
        <dbReference type="ChEBI" id="CHEBI:58805"/>
        <dbReference type="EC" id="3.1.4.52"/>
    </reaction>
    <physiologicalReaction direction="left-to-right" evidence="1">
        <dbReference type="Rhea" id="RHEA:24903"/>
    </physiologicalReaction>
</comment>
<dbReference type="InterPro" id="IPR005330">
    <property type="entry name" value="MHYT_dom"/>
</dbReference>
<dbReference type="GO" id="GO:0071111">
    <property type="term" value="F:cyclic-guanylate-specific phosphodiesterase activity"/>
    <property type="evidence" value="ECO:0007669"/>
    <property type="project" value="UniProtKB-EC"/>
</dbReference>
<dbReference type="PANTHER" id="PTHR44757:SF2">
    <property type="entry name" value="BIOFILM ARCHITECTURE MAINTENANCE PROTEIN MBAA"/>
    <property type="match status" value="1"/>
</dbReference>
<dbReference type="InterPro" id="IPR001633">
    <property type="entry name" value="EAL_dom"/>
</dbReference>
<feature type="domain" description="GGDEF" evidence="4">
    <location>
        <begin position="285"/>
        <end position="419"/>
    </location>
</feature>
<dbReference type="CDD" id="cd01948">
    <property type="entry name" value="EAL"/>
    <property type="match status" value="1"/>
</dbReference>
<dbReference type="PROSITE" id="PS50883">
    <property type="entry name" value="EAL"/>
    <property type="match status" value="1"/>
</dbReference>
<dbReference type="GO" id="GO:0016020">
    <property type="term" value="C:membrane"/>
    <property type="evidence" value="ECO:0007669"/>
    <property type="project" value="UniProtKB-UniRule"/>
</dbReference>
<dbReference type="AlphaFoldDB" id="Q0G5H0"/>
<dbReference type="GO" id="GO:0071732">
    <property type="term" value="P:cellular response to nitric oxide"/>
    <property type="evidence" value="ECO:0007669"/>
    <property type="project" value="UniProtKB-ARBA"/>
</dbReference>
<feature type="transmembrane region" description="Helical" evidence="2">
    <location>
        <begin position="46"/>
        <end position="71"/>
    </location>
</feature>
<keyword evidence="2" id="KW-0812">Transmembrane</keyword>
<sequence>MPVISCILTEHDLLLVLLAAVMCAIGSFATTRLWRNAVAARQRDRFHWCFLTGVTGGSSIWATHFIAMLGYQTPVPATFDPKLTVISIVIAILGTSLGIALTTSSNRLIARLVGGATLGLSIAAMHFVGMFAYRVDGIVSWDQTYIVLSIVASIGFSVLATFYMTGGRAPAFLSRTNAAVISLILAIVLLHFTAMDAFSVAPIAGLSSGADSGAFSAMAMSVALVALLIVFTGFSSEVIEFRNKTRSEIDLNYIATHDELTGVPNRRKFSEILADRCAKTRDTGAEFSLIMIDLDRFKPVNDTLGHTTGDAVLKRVANRLEHVIRASDFLARLGGDEFAIIALGSTGDRSNVLRLCDRIIDVLSRPFIINGHVIELGASLGVAIAPAHGTTADDLTQSADIALYAAKDAGRSTYKLFETAMADEVQLRRSLEIDLRRALNREEFEVYYQPQVDAKSGDYSGAEALIRWRHPQRGMLSPVVFIPLAEELGLIGPIGNWVLRQACRDAVTWPSHLSVAVNLSPAQMMDRRLPKSVKSILNETGLDPARLELEITETSLIGNDVQALAVLNELRAMGIAISLDDFGTGYSSLSYLHRFPINRIKIDRSFIDRIPTDVDSAAIVQAIAKLGGSLGMKITAEGIENEEQWSFSKTEGCDHLQGYLFSKPIPGSEIGALFDTKDSAERAA</sequence>
<feature type="domain" description="MHYT" evidence="5">
    <location>
        <begin position="11"/>
        <end position="201"/>
    </location>
</feature>
<keyword evidence="2" id="KW-1133">Transmembrane helix</keyword>
<comment type="caution">
    <text evidence="6">The sequence shown here is derived from an EMBL/GenBank/DDBJ whole genome shotgun (WGS) entry which is preliminary data.</text>
</comment>
<dbReference type="PROSITE" id="PS50924">
    <property type="entry name" value="MHYT"/>
    <property type="match status" value="1"/>
</dbReference>
<feature type="transmembrane region" description="Helical" evidence="2">
    <location>
        <begin position="176"/>
        <end position="194"/>
    </location>
</feature>
<keyword evidence="7" id="KW-1185">Reference proteome</keyword>
<dbReference type="InterPro" id="IPR000160">
    <property type="entry name" value="GGDEF_dom"/>
</dbReference>
<dbReference type="SUPFAM" id="SSF55073">
    <property type="entry name" value="Nucleotide cyclase"/>
    <property type="match status" value="1"/>
</dbReference>
<dbReference type="Pfam" id="PF00563">
    <property type="entry name" value="EAL"/>
    <property type="match status" value="1"/>
</dbReference>
<dbReference type="eggNOG" id="COG5001">
    <property type="taxonomic scope" value="Bacteria"/>
</dbReference>
<evidence type="ECO:0000259" key="4">
    <source>
        <dbReference type="PROSITE" id="PS50887"/>
    </source>
</evidence>
<dbReference type="SMART" id="SM00267">
    <property type="entry name" value="GGDEF"/>
    <property type="match status" value="1"/>
</dbReference>
<feature type="transmembrane region" description="Helical" evidence="2">
    <location>
        <begin position="108"/>
        <end position="133"/>
    </location>
</feature>
<dbReference type="CDD" id="cd01949">
    <property type="entry name" value="GGDEF"/>
    <property type="match status" value="1"/>
</dbReference>
<dbReference type="PROSITE" id="PS50887">
    <property type="entry name" value="GGDEF"/>
    <property type="match status" value="1"/>
</dbReference>
<feature type="transmembrane region" description="Helical" evidence="2">
    <location>
        <begin position="145"/>
        <end position="164"/>
    </location>
</feature>
<evidence type="ECO:0000313" key="7">
    <source>
        <dbReference type="Proteomes" id="UP000004310"/>
    </source>
</evidence>
<evidence type="ECO:0000259" key="3">
    <source>
        <dbReference type="PROSITE" id="PS50883"/>
    </source>
</evidence>
<dbReference type="SMART" id="SM00052">
    <property type="entry name" value="EAL"/>
    <property type="match status" value="1"/>
</dbReference>
<dbReference type="Gene3D" id="3.30.70.270">
    <property type="match status" value="1"/>
</dbReference>
<dbReference type="EMBL" id="AATP01000001">
    <property type="protein sequence ID" value="EAU43094.1"/>
    <property type="molecule type" value="Genomic_DNA"/>
</dbReference>
<feature type="domain" description="EAL" evidence="3">
    <location>
        <begin position="428"/>
        <end position="678"/>
    </location>
</feature>
<keyword evidence="2" id="KW-0472">Membrane</keyword>
<evidence type="ECO:0000313" key="6">
    <source>
        <dbReference type="EMBL" id="EAU43094.1"/>
    </source>
</evidence>
<dbReference type="HOGENOM" id="CLU_000445_70_49_5"/>
<reference evidence="6 7" key="1">
    <citation type="journal article" date="2010" name="J. Bacteriol.">
        <title>Genome sequence of Fulvimarina pelagi HTCC2506T, a Mn(II)-oxidizing alphaproteobacterium possessing an aerobic anoxygenic photosynthetic gene cluster and Xanthorhodopsin.</title>
        <authorList>
            <person name="Kang I."/>
            <person name="Oh H.M."/>
            <person name="Lim S.I."/>
            <person name="Ferriera S."/>
            <person name="Giovannoni S.J."/>
            <person name="Cho J.C."/>
        </authorList>
    </citation>
    <scope>NUCLEOTIDE SEQUENCE [LARGE SCALE GENOMIC DNA]</scope>
    <source>
        <strain evidence="6 7">HTCC2506</strain>
    </source>
</reference>
<feature type="transmembrane region" description="Helical" evidence="2">
    <location>
        <begin position="13"/>
        <end position="34"/>
    </location>
</feature>
<dbReference type="InterPro" id="IPR035919">
    <property type="entry name" value="EAL_sf"/>
</dbReference>
<organism evidence="6 7">
    <name type="scientific">Fulvimarina pelagi HTCC2506</name>
    <dbReference type="NCBI Taxonomy" id="314231"/>
    <lineage>
        <taxon>Bacteria</taxon>
        <taxon>Pseudomonadati</taxon>
        <taxon>Pseudomonadota</taxon>
        <taxon>Alphaproteobacteria</taxon>
        <taxon>Hyphomicrobiales</taxon>
        <taxon>Aurantimonadaceae</taxon>
        <taxon>Fulvimarina</taxon>
    </lineage>
</organism>
<evidence type="ECO:0000256" key="2">
    <source>
        <dbReference type="PROSITE-ProRule" id="PRU00244"/>
    </source>
</evidence>
<dbReference type="FunFam" id="3.20.20.450:FF:000001">
    <property type="entry name" value="Cyclic di-GMP phosphodiesterase yahA"/>
    <property type="match status" value="1"/>
</dbReference>
<dbReference type="InterPro" id="IPR029787">
    <property type="entry name" value="Nucleotide_cyclase"/>
</dbReference>
<dbReference type="NCBIfam" id="TIGR00254">
    <property type="entry name" value="GGDEF"/>
    <property type="match status" value="1"/>
</dbReference>
<dbReference type="SUPFAM" id="SSF141868">
    <property type="entry name" value="EAL domain-like"/>
    <property type="match status" value="1"/>
</dbReference>
<dbReference type="Pfam" id="PF03707">
    <property type="entry name" value="MHYT"/>
    <property type="match status" value="2"/>
</dbReference>
<evidence type="ECO:0000256" key="1">
    <source>
        <dbReference type="ARBA" id="ARBA00051114"/>
    </source>
</evidence>
<name>Q0G5H0_9HYPH</name>
<accession>Q0G5H0</accession>